<name>A0A8H5L6D1_9HYPO</name>
<dbReference type="EMBL" id="JAAOAR010000367">
    <property type="protein sequence ID" value="KAF5585528.1"/>
    <property type="molecule type" value="Genomic_DNA"/>
</dbReference>
<dbReference type="Proteomes" id="UP000544095">
    <property type="component" value="Unassembled WGS sequence"/>
</dbReference>
<protein>
    <submittedName>
        <fullName evidence="1">Uncharacterized protein</fullName>
    </submittedName>
</protein>
<organism evidence="1 2">
    <name type="scientific">Fusarium pseudoanthophilum</name>
    <dbReference type="NCBI Taxonomy" id="48495"/>
    <lineage>
        <taxon>Eukaryota</taxon>
        <taxon>Fungi</taxon>
        <taxon>Dikarya</taxon>
        <taxon>Ascomycota</taxon>
        <taxon>Pezizomycotina</taxon>
        <taxon>Sordariomycetes</taxon>
        <taxon>Hypocreomycetidae</taxon>
        <taxon>Hypocreales</taxon>
        <taxon>Nectriaceae</taxon>
        <taxon>Fusarium</taxon>
        <taxon>Fusarium fujikuroi species complex</taxon>
    </lineage>
</organism>
<evidence type="ECO:0000313" key="2">
    <source>
        <dbReference type="Proteomes" id="UP000544095"/>
    </source>
</evidence>
<reference evidence="1 2" key="1">
    <citation type="submission" date="2020-05" db="EMBL/GenBank/DDBJ databases">
        <title>Identification and distribution of gene clusters putatively required for synthesis of sphingolipid metabolism inhibitors in phylogenetically diverse species of the filamentous fungus Fusarium.</title>
        <authorList>
            <person name="Kim H.-S."/>
            <person name="Busman M."/>
            <person name="Brown D.W."/>
            <person name="Divon H."/>
            <person name="Uhlig S."/>
            <person name="Proctor R.H."/>
        </authorList>
    </citation>
    <scope>NUCLEOTIDE SEQUENCE [LARGE SCALE GENOMIC DNA]</scope>
    <source>
        <strain evidence="1 2">NRRL 25211</strain>
    </source>
</reference>
<keyword evidence="2" id="KW-1185">Reference proteome</keyword>
<evidence type="ECO:0000313" key="1">
    <source>
        <dbReference type="EMBL" id="KAF5585528.1"/>
    </source>
</evidence>
<dbReference type="AlphaFoldDB" id="A0A8H5L6D1"/>
<sequence length="450" mass="51285">MPVPKTDEETMADWSPQEQEFWDWTEKNKDKILDTQRYGAEWNAYQKLMKQAWPDPSVLEKYEEWAYNWHRRLFIRNKHVISPEDFIDMVSQTNFLDSDKVKKVYHNISIYDNSLIAIGETNFGGVVTGYALLPEPGFLEPKHTDSDPDIVGNDILAMNIHIPYSPSLSRASSVRSFDTGSVPSLTTSTTLFRTLSQLSTRSQPLSFVSTEDSIDTRINSPDSAMHLEDFQTLRGVGMGFNNGPSSVFGSIRRKHSQRRGAIPIFPRSERESEESQSVTHETPSHNFVFAQLGMLWVYNGKWESIRGRNPAGAKPGRWKPNGFAVVVRLSPKGKPGEVYAICHPDPRTQLKKLEDDYISEADVGRLPRNEFKRGCILKYHRPGHLHVKSQSPFWVAKIADSMQELGSFEREFEFDIISSTEMQIVNAKIWDYGLDGPALTPVREPDEIDI</sequence>
<gene>
    <name evidence="1" type="ORF">FPANT_7475</name>
</gene>
<proteinExistence type="predicted"/>
<comment type="caution">
    <text evidence="1">The sequence shown here is derived from an EMBL/GenBank/DDBJ whole genome shotgun (WGS) entry which is preliminary data.</text>
</comment>
<accession>A0A8H5L6D1</accession>